<feature type="site" description="Deprotonates C-terminal active site Cys" evidence="9">
    <location>
        <position position="24"/>
    </location>
</feature>
<keyword evidence="4" id="KW-0249">Electron transport</keyword>
<evidence type="ECO:0000256" key="1">
    <source>
        <dbReference type="ARBA" id="ARBA00008987"/>
    </source>
</evidence>
<proteinExistence type="inferred from homology"/>
<gene>
    <name evidence="12" type="primary">trxA</name>
    <name evidence="12" type="ORF">DXB93_00360</name>
</gene>
<dbReference type="PANTHER" id="PTHR45663">
    <property type="entry name" value="GEO12009P1"/>
    <property type="match status" value="1"/>
</dbReference>
<evidence type="ECO:0000256" key="7">
    <source>
        <dbReference type="NCBIfam" id="TIGR01068"/>
    </source>
</evidence>
<evidence type="ECO:0000256" key="10">
    <source>
        <dbReference type="PIRSR" id="PIRSR000077-4"/>
    </source>
</evidence>
<dbReference type="SUPFAM" id="SSF52833">
    <property type="entry name" value="Thioredoxin-like"/>
    <property type="match status" value="1"/>
</dbReference>
<keyword evidence="6 10" id="KW-0676">Redox-active center</keyword>
<evidence type="ECO:0000256" key="5">
    <source>
        <dbReference type="ARBA" id="ARBA00023157"/>
    </source>
</evidence>
<dbReference type="InterPro" id="IPR017937">
    <property type="entry name" value="Thioredoxin_CS"/>
</dbReference>
<dbReference type="AlphaFoldDB" id="A0A3E3EGW0"/>
<comment type="caution">
    <text evidence="12">The sequence shown here is derived from an EMBL/GenBank/DDBJ whole genome shotgun (WGS) entry which is preliminary data.</text>
</comment>
<feature type="active site" description="Nucleophile" evidence="9">
    <location>
        <position position="33"/>
    </location>
</feature>
<protein>
    <recommendedName>
        <fullName evidence="2 7">Thioredoxin</fullName>
    </recommendedName>
</protein>
<dbReference type="PRINTS" id="PR00421">
    <property type="entry name" value="THIOREDOXIN"/>
</dbReference>
<dbReference type="Gene3D" id="3.40.30.10">
    <property type="entry name" value="Glutaredoxin"/>
    <property type="match status" value="1"/>
</dbReference>
<dbReference type="PIRSF" id="PIRSF000077">
    <property type="entry name" value="Thioredoxin"/>
    <property type="match status" value="1"/>
</dbReference>
<evidence type="ECO:0000313" key="12">
    <source>
        <dbReference type="EMBL" id="RGD87164.1"/>
    </source>
</evidence>
<feature type="site" description="Contributes to redox potential value" evidence="9">
    <location>
        <position position="31"/>
    </location>
</feature>
<feature type="site" description="Contributes to redox potential value" evidence="9">
    <location>
        <position position="32"/>
    </location>
</feature>
<dbReference type="CDD" id="cd02947">
    <property type="entry name" value="TRX_family"/>
    <property type="match status" value="1"/>
</dbReference>
<name>A0A3E3EGW0_9FIRM</name>
<evidence type="ECO:0000256" key="8">
    <source>
        <dbReference type="PIRNR" id="PIRNR000077"/>
    </source>
</evidence>
<dbReference type="RefSeq" id="WP_117580140.1">
    <property type="nucleotide sequence ID" value="NZ_QUSL01000001.1"/>
</dbReference>
<reference evidence="12 13" key="1">
    <citation type="submission" date="2018-08" db="EMBL/GenBank/DDBJ databases">
        <title>A genome reference for cultivated species of the human gut microbiota.</title>
        <authorList>
            <person name="Zou Y."/>
            <person name="Xue W."/>
            <person name="Luo G."/>
        </authorList>
    </citation>
    <scope>NUCLEOTIDE SEQUENCE [LARGE SCALE GENOMIC DNA]</scope>
    <source>
        <strain evidence="12 13">OM06-4</strain>
    </source>
</reference>
<keyword evidence="5 10" id="KW-1015">Disulfide bond</keyword>
<dbReference type="GO" id="GO:0015035">
    <property type="term" value="F:protein-disulfide reductase activity"/>
    <property type="evidence" value="ECO:0007669"/>
    <property type="project" value="UniProtKB-UniRule"/>
</dbReference>
<dbReference type="EMBL" id="QUSL01000001">
    <property type="protein sequence ID" value="RGD87164.1"/>
    <property type="molecule type" value="Genomic_DNA"/>
</dbReference>
<sequence length="102" mass="11400">MSNVLYSNKQEFDELIKNEKVLVDFFATWCGPCKMIGPNIEKLAEENADATVIKIDVDKHPEIAAVYGVQTIPTLIAFKKGQIVNQKIGFIPYPEILAMITS</sequence>
<dbReference type="PROSITE" id="PS51352">
    <property type="entry name" value="THIOREDOXIN_2"/>
    <property type="match status" value="1"/>
</dbReference>
<dbReference type="InterPro" id="IPR036249">
    <property type="entry name" value="Thioredoxin-like_sf"/>
</dbReference>
<evidence type="ECO:0000259" key="11">
    <source>
        <dbReference type="PROSITE" id="PS51352"/>
    </source>
</evidence>
<dbReference type="PROSITE" id="PS00194">
    <property type="entry name" value="THIOREDOXIN_1"/>
    <property type="match status" value="1"/>
</dbReference>
<dbReference type="InterPro" id="IPR005746">
    <property type="entry name" value="Thioredoxin"/>
</dbReference>
<organism evidence="12 13">
    <name type="scientific">Thomasclavelia ramosa</name>
    <dbReference type="NCBI Taxonomy" id="1547"/>
    <lineage>
        <taxon>Bacteria</taxon>
        <taxon>Bacillati</taxon>
        <taxon>Bacillota</taxon>
        <taxon>Erysipelotrichia</taxon>
        <taxon>Erysipelotrichales</taxon>
        <taxon>Coprobacillaceae</taxon>
        <taxon>Thomasclavelia</taxon>
    </lineage>
</organism>
<evidence type="ECO:0000313" key="13">
    <source>
        <dbReference type="Proteomes" id="UP000261032"/>
    </source>
</evidence>
<dbReference type="InterPro" id="IPR013766">
    <property type="entry name" value="Thioredoxin_domain"/>
</dbReference>
<feature type="disulfide bond" description="Redox-active" evidence="10">
    <location>
        <begin position="30"/>
        <end position="33"/>
    </location>
</feature>
<evidence type="ECO:0000256" key="9">
    <source>
        <dbReference type="PIRSR" id="PIRSR000077-1"/>
    </source>
</evidence>
<feature type="domain" description="Thioredoxin" evidence="11">
    <location>
        <begin position="1"/>
        <end position="102"/>
    </location>
</feature>
<dbReference type="GO" id="GO:0005737">
    <property type="term" value="C:cytoplasm"/>
    <property type="evidence" value="ECO:0007669"/>
    <property type="project" value="TreeGrafter"/>
</dbReference>
<dbReference type="NCBIfam" id="TIGR01068">
    <property type="entry name" value="thioredoxin"/>
    <property type="match status" value="1"/>
</dbReference>
<comment type="similarity">
    <text evidence="1 8">Belongs to the thioredoxin family.</text>
</comment>
<dbReference type="Pfam" id="PF00085">
    <property type="entry name" value="Thioredoxin"/>
    <property type="match status" value="1"/>
</dbReference>
<evidence type="ECO:0000256" key="6">
    <source>
        <dbReference type="ARBA" id="ARBA00023284"/>
    </source>
</evidence>
<feature type="active site" description="Nucleophile" evidence="9">
    <location>
        <position position="30"/>
    </location>
</feature>
<dbReference type="FunFam" id="3.40.30.10:FF:000001">
    <property type="entry name" value="Thioredoxin"/>
    <property type="match status" value="1"/>
</dbReference>
<evidence type="ECO:0000256" key="4">
    <source>
        <dbReference type="ARBA" id="ARBA00022982"/>
    </source>
</evidence>
<accession>A0A3E3EGW0</accession>
<keyword evidence="3" id="KW-0813">Transport</keyword>
<evidence type="ECO:0000256" key="3">
    <source>
        <dbReference type="ARBA" id="ARBA00022448"/>
    </source>
</evidence>
<evidence type="ECO:0000256" key="2">
    <source>
        <dbReference type="ARBA" id="ARBA00020570"/>
    </source>
</evidence>
<dbReference type="PANTHER" id="PTHR45663:SF11">
    <property type="entry name" value="GEO12009P1"/>
    <property type="match status" value="1"/>
</dbReference>
<dbReference type="Proteomes" id="UP000261032">
    <property type="component" value="Unassembled WGS sequence"/>
</dbReference>